<proteinExistence type="inferred from homology"/>
<gene>
    <name evidence="4" type="ORF">ABC977_17835</name>
</gene>
<dbReference type="InterPro" id="IPR022271">
    <property type="entry name" value="Lipocalin_ApoD"/>
</dbReference>
<dbReference type="InterPro" id="IPR012674">
    <property type="entry name" value="Calycin"/>
</dbReference>
<dbReference type="Pfam" id="PF08212">
    <property type="entry name" value="Lipocalin_2"/>
    <property type="match status" value="1"/>
</dbReference>
<dbReference type="InterPro" id="IPR047202">
    <property type="entry name" value="Lipocalin_Blc-like_dom"/>
</dbReference>
<evidence type="ECO:0000259" key="3">
    <source>
        <dbReference type="Pfam" id="PF08212"/>
    </source>
</evidence>
<evidence type="ECO:0000313" key="5">
    <source>
        <dbReference type="Proteomes" id="UP001564408"/>
    </source>
</evidence>
<dbReference type="Proteomes" id="UP001564408">
    <property type="component" value="Unassembled WGS sequence"/>
</dbReference>
<evidence type="ECO:0000313" key="4">
    <source>
        <dbReference type="EMBL" id="MEY6434256.1"/>
    </source>
</evidence>
<comment type="similarity">
    <text evidence="1 2">Belongs to the calycin superfamily. Lipocalin family.</text>
</comment>
<comment type="subcellular location">
    <subcellularLocation>
        <location evidence="2">Cell outer membrane</location>
    </subcellularLocation>
</comment>
<comment type="subunit">
    <text evidence="2">Homodimer.</text>
</comment>
<dbReference type="Gene3D" id="2.40.128.20">
    <property type="match status" value="1"/>
</dbReference>
<feature type="domain" description="Lipocalin/cytosolic fatty-acid binding" evidence="3">
    <location>
        <begin position="30"/>
        <end position="172"/>
    </location>
</feature>
<evidence type="ECO:0000256" key="2">
    <source>
        <dbReference type="PIRNR" id="PIRNR036893"/>
    </source>
</evidence>
<keyword evidence="2" id="KW-0472">Membrane</keyword>
<keyword evidence="2" id="KW-0449">Lipoprotein</keyword>
<reference evidence="4 5" key="1">
    <citation type="submission" date="2024-05" db="EMBL/GenBank/DDBJ databases">
        <title>Genome Sequence and Characterization of the New Strain Purple Sulfur Bacterium of Genus Thioalkalicoccus.</title>
        <authorList>
            <person name="Bryantseva I.A."/>
            <person name="Kyndt J.A."/>
            <person name="Imhoff J.F."/>
        </authorList>
    </citation>
    <scope>NUCLEOTIDE SEQUENCE [LARGE SCALE GENOMIC DNA]</scope>
    <source>
        <strain evidence="4 5">Um2</strain>
    </source>
</reference>
<keyword evidence="2" id="KW-0998">Cell outer membrane</keyword>
<keyword evidence="2" id="KW-0446">Lipid-binding</keyword>
<comment type="caution">
    <text evidence="4">The sequence shown here is derived from an EMBL/GenBank/DDBJ whole genome shotgun (WGS) entry which is preliminary data.</text>
</comment>
<sequence>MIKNARFALRGLLPGFLVERRTPPETVARVDLDRLMGTWFEVARLPNLEADGPGQQSVNVTATYAKDPDGRITVRTAAYNARARMRRSEVTGRVHPADPSGARLILRFFKLIRGDLWVIGLDLDYRWMLTGTPSRRRLWLIARAPRIEPEDYRRAMAIAIAQGYDAARVQPTLQEAPV</sequence>
<evidence type="ECO:0000256" key="1">
    <source>
        <dbReference type="ARBA" id="ARBA00006889"/>
    </source>
</evidence>
<dbReference type="PANTHER" id="PTHR10612">
    <property type="entry name" value="APOLIPOPROTEIN D"/>
    <property type="match status" value="1"/>
</dbReference>
<dbReference type="InterPro" id="IPR000566">
    <property type="entry name" value="Lipocln_cytosolic_FA-bd_dom"/>
</dbReference>
<name>A0ABV4BI99_9GAMM</name>
<protein>
    <recommendedName>
        <fullName evidence="2">Outer membrane lipoprotein Blc</fullName>
    </recommendedName>
</protein>
<dbReference type="CDD" id="cd19438">
    <property type="entry name" value="lipocalin_Blc-like"/>
    <property type="match status" value="1"/>
</dbReference>
<comment type="function">
    <text evidence="2">Involved in the storage or transport of lipids necessary for membrane maintenance under stressful conditions. Displays a binding preference for lysophospholipids.</text>
</comment>
<organism evidence="4 5">
    <name type="scientific">Thioalkalicoccus limnaeus</name>
    <dbReference type="NCBI Taxonomy" id="120681"/>
    <lineage>
        <taxon>Bacteria</taxon>
        <taxon>Pseudomonadati</taxon>
        <taxon>Pseudomonadota</taxon>
        <taxon>Gammaproteobacteria</taxon>
        <taxon>Chromatiales</taxon>
        <taxon>Chromatiaceae</taxon>
        <taxon>Thioalkalicoccus</taxon>
    </lineage>
</organism>
<keyword evidence="5" id="KW-1185">Reference proteome</keyword>
<dbReference type="RefSeq" id="WP_369668636.1">
    <property type="nucleotide sequence ID" value="NZ_JBDKXB010000058.1"/>
</dbReference>
<dbReference type="PANTHER" id="PTHR10612:SF34">
    <property type="entry name" value="APOLIPOPROTEIN D"/>
    <property type="match status" value="1"/>
</dbReference>
<accession>A0ABV4BI99</accession>
<dbReference type="EMBL" id="JBDKXB010000058">
    <property type="protein sequence ID" value="MEY6434256.1"/>
    <property type="molecule type" value="Genomic_DNA"/>
</dbReference>
<dbReference type="SUPFAM" id="SSF50814">
    <property type="entry name" value="Lipocalins"/>
    <property type="match status" value="1"/>
</dbReference>
<dbReference type="PIRSF" id="PIRSF036893">
    <property type="entry name" value="Lipocalin_ApoD"/>
    <property type="match status" value="1"/>
</dbReference>